<evidence type="ECO:0000313" key="10">
    <source>
        <dbReference type="EMBL" id="PTQ13263.1"/>
    </source>
</evidence>
<dbReference type="InterPro" id="IPR004485">
    <property type="entry name" value="Cobalamin_biosynth_CobD/CbiB"/>
</dbReference>
<feature type="transmembrane region" description="Helical" evidence="9">
    <location>
        <begin position="57"/>
        <end position="78"/>
    </location>
</feature>
<organism evidence="10 11">
    <name type="scientific">Sphingomonas oleivorans</name>
    <dbReference type="NCBI Taxonomy" id="1735121"/>
    <lineage>
        <taxon>Bacteria</taxon>
        <taxon>Pseudomonadati</taxon>
        <taxon>Pseudomonadota</taxon>
        <taxon>Alphaproteobacteria</taxon>
        <taxon>Sphingomonadales</taxon>
        <taxon>Sphingomonadaceae</taxon>
        <taxon>Sphingomonas</taxon>
    </lineage>
</organism>
<dbReference type="PANTHER" id="PTHR34308:SF1">
    <property type="entry name" value="COBALAMIN BIOSYNTHESIS PROTEIN CBIB"/>
    <property type="match status" value="1"/>
</dbReference>
<dbReference type="GO" id="GO:0048472">
    <property type="term" value="F:threonine-phosphate decarboxylase activity"/>
    <property type="evidence" value="ECO:0007669"/>
    <property type="project" value="InterPro"/>
</dbReference>
<keyword evidence="4 9" id="KW-1003">Cell membrane</keyword>
<dbReference type="EMBL" id="NWBU01000004">
    <property type="protein sequence ID" value="PTQ13263.1"/>
    <property type="molecule type" value="Genomic_DNA"/>
</dbReference>
<evidence type="ECO:0000256" key="6">
    <source>
        <dbReference type="ARBA" id="ARBA00022692"/>
    </source>
</evidence>
<comment type="subcellular location">
    <subcellularLocation>
        <location evidence="1 9">Cell membrane</location>
        <topology evidence="1 9">Multi-pass membrane protein</topology>
    </subcellularLocation>
</comment>
<evidence type="ECO:0000256" key="3">
    <source>
        <dbReference type="ARBA" id="ARBA00006263"/>
    </source>
</evidence>
<proteinExistence type="inferred from homology"/>
<evidence type="ECO:0000256" key="2">
    <source>
        <dbReference type="ARBA" id="ARBA00004953"/>
    </source>
</evidence>
<name>A0A2T5G282_9SPHN</name>
<dbReference type="GO" id="GO:0015420">
    <property type="term" value="F:ABC-type vitamin B12 transporter activity"/>
    <property type="evidence" value="ECO:0007669"/>
    <property type="project" value="UniProtKB-UniRule"/>
</dbReference>
<keyword evidence="7 9" id="KW-1133">Transmembrane helix</keyword>
<dbReference type="Pfam" id="PF03186">
    <property type="entry name" value="CobD_Cbib"/>
    <property type="match status" value="1"/>
</dbReference>
<keyword evidence="11" id="KW-1185">Reference proteome</keyword>
<evidence type="ECO:0000256" key="1">
    <source>
        <dbReference type="ARBA" id="ARBA00004651"/>
    </source>
</evidence>
<dbReference type="GO" id="GO:0005886">
    <property type="term" value="C:plasma membrane"/>
    <property type="evidence" value="ECO:0007669"/>
    <property type="project" value="UniProtKB-SubCell"/>
</dbReference>
<keyword evidence="8 9" id="KW-0472">Membrane</keyword>
<reference evidence="10 11" key="1">
    <citation type="submission" date="2017-09" db="EMBL/GenBank/DDBJ databases">
        <title>Sphingomonas panjinensis sp.nov., isolated from oil-contaminated soil.</title>
        <authorList>
            <person name="Wang L."/>
            <person name="Chen L."/>
        </authorList>
    </citation>
    <scope>NUCLEOTIDE SEQUENCE [LARGE SCALE GENOMIC DNA]</scope>
    <source>
        <strain evidence="10 11">FW-11</strain>
    </source>
</reference>
<dbReference type="OrthoDB" id="9811967at2"/>
<gene>
    <name evidence="9 10" type="primary">cobD</name>
    <name evidence="10" type="ORF">CLG96_03875</name>
</gene>
<comment type="pathway">
    <text evidence="2 9">Cofactor biosynthesis; adenosylcobalamin biosynthesis.</text>
</comment>
<comment type="similarity">
    <text evidence="3 9">Belongs to the CobD/CbiB family.</text>
</comment>
<protein>
    <recommendedName>
        <fullName evidence="9">Cobalamin biosynthesis protein CobD</fullName>
    </recommendedName>
</protein>
<dbReference type="HAMAP" id="MF_00024">
    <property type="entry name" value="CobD_CbiB"/>
    <property type="match status" value="1"/>
</dbReference>
<accession>A0A2T5G282</accession>
<sequence>MPAARAEQLLLILIVEAAIGYPAALYARIGHPVSWVGRLIAGADERWNRGGETRRRAMGIALLLLLLLLAGGVGWAIGRIVGDGPGMVLIILIGTAGLAQRSLHDHVAAVLRPLAKGDVLAARDAVAMIVGRDTDALDEAGVSVAAIESLAESFCDGIAAPAFWFLVAGLPGLFACKAINTADSLVGHKDARHRAFGWASARADDLVNLIPARIAGLLICLAGAGGFCTMLRDAGRHASPNGGWPEAAMAGAIGRRLGGPVRYDGAPAERAWLGMGPPPGPADLASALAIYRRACLLIWLLVGGMAWLR</sequence>
<dbReference type="NCBIfam" id="TIGR00380">
    <property type="entry name" value="cobal_cbiB"/>
    <property type="match status" value="1"/>
</dbReference>
<feature type="transmembrane region" description="Helical" evidence="9">
    <location>
        <begin position="290"/>
        <end position="308"/>
    </location>
</feature>
<evidence type="ECO:0000256" key="8">
    <source>
        <dbReference type="ARBA" id="ARBA00023136"/>
    </source>
</evidence>
<comment type="caution">
    <text evidence="10">The sequence shown here is derived from an EMBL/GenBank/DDBJ whole genome shotgun (WGS) entry which is preliminary data.</text>
</comment>
<keyword evidence="5 9" id="KW-0169">Cobalamin biosynthesis</keyword>
<dbReference type="PANTHER" id="PTHR34308">
    <property type="entry name" value="COBALAMIN BIOSYNTHESIS PROTEIN CBIB"/>
    <property type="match status" value="1"/>
</dbReference>
<dbReference type="UniPathway" id="UPA00148"/>
<comment type="caution">
    <text evidence="9">Lacks conserved residue(s) required for the propagation of feature annotation.</text>
</comment>
<evidence type="ECO:0000256" key="5">
    <source>
        <dbReference type="ARBA" id="ARBA00022573"/>
    </source>
</evidence>
<dbReference type="Proteomes" id="UP000244162">
    <property type="component" value="Unassembled WGS sequence"/>
</dbReference>
<dbReference type="RefSeq" id="WP_107966497.1">
    <property type="nucleotide sequence ID" value="NZ_NWBU01000004.1"/>
</dbReference>
<evidence type="ECO:0000313" key="11">
    <source>
        <dbReference type="Proteomes" id="UP000244162"/>
    </source>
</evidence>
<evidence type="ECO:0000256" key="7">
    <source>
        <dbReference type="ARBA" id="ARBA00022989"/>
    </source>
</evidence>
<comment type="function">
    <text evidence="9">Converts cobyric acid to cobinamide by the addition of aminopropanol on the F carboxylic group.</text>
</comment>
<evidence type="ECO:0000256" key="9">
    <source>
        <dbReference type="HAMAP-Rule" id="MF_00024"/>
    </source>
</evidence>
<keyword evidence="6 9" id="KW-0812">Transmembrane</keyword>
<evidence type="ECO:0000256" key="4">
    <source>
        <dbReference type="ARBA" id="ARBA00022475"/>
    </source>
</evidence>
<dbReference type="GO" id="GO:0009236">
    <property type="term" value="P:cobalamin biosynthetic process"/>
    <property type="evidence" value="ECO:0007669"/>
    <property type="project" value="UniProtKB-UniRule"/>
</dbReference>
<dbReference type="AlphaFoldDB" id="A0A2T5G282"/>